<feature type="signal peptide" evidence="3">
    <location>
        <begin position="1"/>
        <end position="29"/>
    </location>
</feature>
<gene>
    <name evidence="4" type="ORF">INT43_008783</name>
</gene>
<accession>A0A8H7PXZ2</accession>
<feature type="coiled-coil region" evidence="1">
    <location>
        <begin position="240"/>
        <end position="267"/>
    </location>
</feature>
<keyword evidence="3" id="KW-0732">Signal</keyword>
<evidence type="ECO:0000313" key="4">
    <source>
        <dbReference type="EMBL" id="KAG2181201.1"/>
    </source>
</evidence>
<keyword evidence="5" id="KW-1185">Reference proteome</keyword>
<sequence>MFSSKKLLVILLLTLSALVLLTASKKVDTDDITTWDKAQLKAWLTEHKINYDSSSDLSSLVKQYRDSATHYAGLFGVKVDQATDKLRSSLSSKKEISDANIDYIVDEVKRQLRTLELEGQLDYQHIQGGLNKAKKDILKKKAATEEQWSNIATDVEADFLTTKKSWYQKFFSNKNNAADSAKAWLDETRSNLESQKDLSEKQINEIIDSMRTRIESVDDWRKETAKKDKEWFKQLTKDMETKAELTKEQAEQTIANIENDFAGFKASAIEYANGAYDSGQAYLSPFLERVSTSLRESGDLTQAKVNEIIAAIKARFGNVNWKTMQAQQQKTYLEQFRDDISEQSKQTKDQVNHIVGIVQTSLEEYLASIKSYLSPNANAASQASMSASSVYGAATSNVDAAQSSAASATSSAKSAAASATNEAQKNVQKWLRSNERSLFEKKGYAQAHIDWIENYLIDSFKNAKDITTQEVNDAASAVQSYLERATDVTKDQARSTAEQIRNGLQHARDEL</sequence>
<evidence type="ECO:0000313" key="5">
    <source>
        <dbReference type="Proteomes" id="UP000654370"/>
    </source>
</evidence>
<proteinExistence type="predicted"/>
<feature type="region of interest" description="Disordered" evidence="2">
    <location>
        <begin position="489"/>
        <end position="511"/>
    </location>
</feature>
<dbReference type="Proteomes" id="UP000654370">
    <property type="component" value="Unassembled WGS sequence"/>
</dbReference>
<organism evidence="4 5">
    <name type="scientific">Mortierella isabellina</name>
    <name type="common">Filamentous fungus</name>
    <name type="synonym">Umbelopsis isabellina</name>
    <dbReference type="NCBI Taxonomy" id="91625"/>
    <lineage>
        <taxon>Eukaryota</taxon>
        <taxon>Fungi</taxon>
        <taxon>Fungi incertae sedis</taxon>
        <taxon>Mucoromycota</taxon>
        <taxon>Mucoromycotina</taxon>
        <taxon>Umbelopsidomycetes</taxon>
        <taxon>Umbelopsidales</taxon>
        <taxon>Umbelopsidaceae</taxon>
        <taxon>Umbelopsis</taxon>
    </lineage>
</organism>
<dbReference type="SUPFAM" id="SSF58113">
    <property type="entry name" value="Apolipoprotein A-I"/>
    <property type="match status" value="1"/>
</dbReference>
<dbReference type="OrthoDB" id="2378832at2759"/>
<comment type="caution">
    <text evidence="4">The sequence shown here is derived from an EMBL/GenBank/DDBJ whole genome shotgun (WGS) entry which is preliminary data.</text>
</comment>
<reference evidence="4" key="1">
    <citation type="submission" date="2020-12" db="EMBL/GenBank/DDBJ databases">
        <title>Metabolic potential, ecology and presence of endohyphal bacteria is reflected in genomic diversity of Mucoromycotina.</title>
        <authorList>
            <person name="Muszewska A."/>
            <person name="Okrasinska A."/>
            <person name="Steczkiewicz K."/>
            <person name="Drgas O."/>
            <person name="Orlowska M."/>
            <person name="Perlinska-Lenart U."/>
            <person name="Aleksandrzak-Piekarczyk T."/>
            <person name="Szatraj K."/>
            <person name="Zielenkiewicz U."/>
            <person name="Pilsyk S."/>
            <person name="Malc E."/>
            <person name="Mieczkowski P."/>
            <person name="Kruszewska J.S."/>
            <person name="Biernat P."/>
            <person name="Pawlowska J."/>
        </authorList>
    </citation>
    <scope>NUCLEOTIDE SEQUENCE</scope>
    <source>
        <strain evidence="4">WA0000067209</strain>
    </source>
</reference>
<evidence type="ECO:0000256" key="3">
    <source>
        <dbReference type="SAM" id="SignalP"/>
    </source>
</evidence>
<protein>
    <submittedName>
        <fullName evidence="4">Uncharacterized protein</fullName>
    </submittedName>
</protein>
<feature type="chain" id="PRO_5034020597" evidence="3">
    <location>
        <begin position="30"/>
        <end position="511"/>
    </location>
</feature>
<name>A0A8H7PXZ2_MORIS</name>
<dbReference type="AlphaFoldDB" id="A0A8H7PXZ2"/>
<keyword evidence="1" id="KW-0175">Coiled coil</keyword>
<evidence type="ECO:0000256" key="1">
    <source>
        <dbReference type="SAM" id="Coils"/>
    </source>
</evidence>
<dbReference type="EMBL" id="JAEPQZ010000005">
    <property type="protein sequence ID" value="KAG2181201.1"/>
    <property type="molecule type" value="Genomic_DNA"/>
</dbReference>
<evidence type="ECO:0000256" key="2">
    <source>
        <dbReference type="SAM" id="MobiDB-lite"/>
    </source>
</evidence>